<dbReference type="AlphaFoldDB" id="A0A6S6RX74"/>
<reference evidence="1" key="1">
    <citation type="submission" date="2020-01" db="EMBL/GenBank/DDBJ databases">
        <authorList>
            <person name="Meier V. D."/>
            <person name="Meier V D."/>
        </authorList>
    </citation>
    <scope>NUCLEOTIDE SEQUENCE</scope>
    <source>
        <strain evidence="1">HLG_WM_MAG_05</strain>
    </source>
</reference>
<sequence length="340" mass="39854">MIKKIFALMVVLGSVLVCGEEQEEKKMHSILEDKPSFSVRMETEYSNFIVTLNGVKVFKELGGSPTILEVPVNHLMTSGDNELKVQLIAWDDTDYKLHKELLCKVSLRVKKYDDFSIEPKTISTITYNNKQEKALKTSSLEGKYNSKKDFLLDEKGDVVISDIETSPLTFYQGDKIAGVNLTQNINLETPFPRWKFLDSENIIEKRYDELSNDEYNKLRETKDIKEFFTVHKKIYDALMKKDVDSIIDMFDERNSEMDIAMYYKNPYYKNRLYEKLKKNVNDDSRELLKWDESKMYFFIEENGKLIYIDGAIAFNDKDGSTSTSYPMLFRKEKDKWIITR</sequence>
<organism evidence="1">
    <name type="scientific">uncultured Sulfurovum sp</name>
    <dbReference type="NCBI Taxonomy" id="269237"/>
    <lineage>
        <taxon>Bacteria</taxon>
        <taxon>Pseudomonadati</taxon>
        <taxon>Campylobacterota</taxon>
        <taxon>Epsilonproteobacteria</taxon>
        <taxon>Campylobacterales</taxon>
        <taxon>Sulfurovaceae</taxon>
        <taxon>Sulfurovum</taxon>
        <taxon>environmental samples</taxon>
    </lineage>
</organism>
<name>A0A6S6RX74_9BACT</name>
<protein>
    <submittedName>
        <fullName evidence="1">Uncharacterized protein</fullName>
    </submittedName>
</protein>
<gene>
    <name evidence="1" type="ORF">HELGO_WM10296</name>
</gene>
<dbReference type="EMBL" id="CACVAU010000003">
    <property type="protein sequence ID" value="CAA6801640.1"/>
    <property type="molecule type" value="Genomic_DNA"/>
</dbReference>
<evidence type="ECO:0000313" key="1">
    <source>
        <dbReference type="EMBL" id="CAA6801640.1"/>
    </source>
</evidence>
<accession>A0A6S6RX74</accession>
<proteinExistence type="predicted"/>